<gene>
    <name evidence="3" type="ORF">BDFB_001175</name>
</gene>
<evidence type="ECO:0000313" key="4">
    <source>
        <dbReference type="Proteomes" id="UP000292052"/>
    </source>
</evidence>
<dbReference type="GO" id="GO:0012505">
    <property type="term" value="C:endomembrane system"/>
    <property type="evidence" value="ECO:0007669"/>
    <property type="project" value="UniProtKB-ARBA"/>
</dbReference>
<feature type="non-terminal residue" evidence="3">
    <location>
        <position position="268"/>
    </location>
</feature>
<feature type="domain" description="Torsin-1A C-terminal" evidence="2">
    <location>
        <begin position="209"/>
        <end position="261"/>
    </location>
</feature>
<dbReference type="Pfam" id="PF21376">
    <property type="entry name" value="TOR1A_C"/>
    <property type="match status" value="1"/>
</dbReference>
<dbReference type="PANTHER" id="PTHR10760:SF2">
    <property type="entry name" value="LD13476P-RELATED"/>
    <property type="match status" value="1"/>
</dbReference>
<dbReference type="Proteomes" id="UP000292052">
    <property type="component" value="Unassembled WGS sequence"/>
</dbReference>
<comment type="similarity">
    <text evidence="1">Belongs to the ClpA/ClpB family. Torsin subfamily.</text>
</comment>
<organism evidence="3 4">
    <name type="scientific">Asbolus verrucosus</name>
    <name type="common">Desert ironclad beetle</name>
    <dbReference type="NCBI Taxonomy" id="1661398"/>
    <lineage>
        <taxon>Eukaryota</taxon>
        <taxon>Metazoa</taxon>
        <taxon>Ecdysozoa</taxon>
        <taxon>Arthropoda</taxon>
        <taxon>Hexapoda</taxon>
        <taxon>Insecta</taxon>
        <taxon>Pterygota</taxon>
        <taxon>Neoptera</taxon>
        <taxon>Endopterygota</taxon>
        <taxon>Coleoptera</taxon>
        <taxon>Polyphaga</taxon>
        <taxon>Cucujiformia</taxon>
        <taxon>Tenebrionidae</taxon>
        <taxon>Pimeliinae</taxon>
        <taxon>Asbolus</taxon>
    </lineage>
</organism>
<evidence type="ECO:0000256" key="1">
    <source>
        <dbReference type="ARBA" id="ARBA00006235"/>
    </source>
</evidence>
<evidence type="ECO:0000259" key="2">
    <source>
        <dbReference type="Pfam" id="PF21376"/>
    </source>
</evidence>
<dbReference type="InterPro" id="IPR049337">
    <property type="entry name" value="TOR1A_C"/>
</dbReference>
<dbReference type="EMBL" id="QDEB01001084">
    <property type="protein sequence ID" value="RZC43230.1"/>
    <property type="molecule type" value="Genomic_DNA"/>
</dbReference>
<dbReference type="InterPro" id="IPR010448">
    <property type="entry name" value="Torsin"/>
</dbReference>
<sequence>LEDILQKRLYGQHLVQDIVVNAIRSHWSNNSKPQKALALSLRGTPGSGKTYVTNFIKENLYASGHKSNFVNHFNARNDFASKKNIDEYEEDIHMKIERKVTQCPKQLFIFDESDLIPPQLLDKLKFMIDYNVDYTQSIFIFLSHIGGELINDHYFYLLKEANKTREDLKLADFYTLISKEAFFKEDNDFYNSLVKTFLIDHYVPFLPMERRHVRQCIVDEFLRRNIMNPKEEYINKILEIVQWVPLNEKVFSRSGCKQISQQNIGSTS</sequence>
<accession>A0A482WDI5</accession>
<reference evidence="3 4" key="1">
    <citation type="submission" date="2017-03" db="EMBL/GenBank/DDBJ databases">
        <title>Genome of the blue death feigning beetle - Asbolus verrucosus.</title>
        <authorList>
            <person name="Rider S.D."/>
        </authorList>
    </citation>
    <scope>NUCLEOTIDE SEQUENCE [LARGE SCALE GENOMIC DNA]</scope>
    <source>
        <strain evidence="3">Butters</strain>
        <tissue evidence="3">Head and leg muscle</tissue>
    </source>
</reference>
<dbReference type="Pfam" id="PF06309">
    <property type="entry name" value="Torsin"/>
    <property type="match status" value="1"/>
</dbReference>
<dbReference type="STRING" id="1661398.A0A482WDI5"/>
<dbReference type="Gene3D" id="3.40.50.300">
    <property type="entry name" value="P-loop containing nucleotide triphosphate hydrolases"/>
    <property type="match status" value="1"/>
</dbReference>
<evidence type="ECO:0000313" key="3">
    <source>
        <dbReference type="EMBL" id="RZC43230.1"/>
    </source>
</evidence>
<keyword evidence="4" id="KW-1185">Reference proteome</keyword>
<dbReference type="InterPro" id="IPR027417">
    <property type="entry name" value="P-loop_NTPase"/>
</dbReference>
<dbReference type="PANTHER" id="PTHR10760">
    <property type="entry name" value="TORSIN"/>
    <property type="match status" value="1"/>
</dbReference>
<dbReference type="AlphaFoldDB" id="A0A482WDI5"/>
<dbReference type="SUPFAM" id="SSF52540">
    <property type="entry name" value="P-loop containing nucleoside triphosphate hydrolases"/>
    <property type="match status" value="1"/>
</dbReference>
<dbReference type="GO" id="GO:0005737">
    <property type="term" value="C:cytoplasm"/>
    <property type="evidence" value="ECO:0007669"/>
    <property type="project" value="UniProtKB-ARBA"/>
</dbReference>
<dbReference type="GO" id="GO:0016887">
    <property type="term" value="F:ATP hydrolysis activity"/>
    <property type="evidence" value="ECO:0007669"/>
    <property type="project" value="InterPro"/>
</dbReference>
<dbReference type="GO" id="GO:0005524">
    <property type="term" value="F:ATP binding"/>
    <property type="evidence" value="ECO:0007669"/>
    <property type="project" value="InterPro"/>
</dbReference>
<dbReference type="GO" id="GO:0071218">
    <property type="term" value="P:cellular response to misfolded protein"/>
    <property type="evidence" value="ECO:0007669"/>
    <property type="project" value="TreeGrafter"/>
</dbReference>
<comment type="caution">
    <text evidence="3">The sequence shown here is derived from an EMBL/GenBank/DDBJ whole genome shotgun (WGS) entry which is preliminary data.</text>
</comment>
<proteinExistence type="inferred from homology"/>
<protein>
    <submittedName>
        <fullName evidence="3">Torsin domain containing protein</fullName>
    </submittedName>
</protein>
<feature type="non-terminal residue" evidence="3">
    <location>
        <position position="1"/>
    </location>
</feature>
<name>A0A482WDI5_ASBVE</name>
<dbReference type="OrthoDB" id="19623at2759"/>